<dbReference type="EMBL" id="BAAACG010000006">
    <property type="protein sequence ID" value="GAA0736230.1"/>
    <property type="molecule type" value="Genomic_DNA"/>
</dbReference>
<protein>
    <submittedName>
        <fullName evidence="5">ABC transporter ATP-binding protein</fullName>
    </submittedName>
</protein>
<dbReference type="InterPro" id="IPR027417">
    <property type="entry name" value="P-loop_NTPase"/>
</dbReference>
<organism evidence="5 6">
    <name type="scientific">Clostridium oceanicum</name>
    <dbReference type="NCBI Taxonomy" id="1543"/>
    <lineage>
        <taxon>Bacteria</taxon>
        <taxon>Bacillati</taxon>
        <taxon>Bacillota</taxon>
        <taxon>Clostridia</taxon>
        <taxon>Eubacteriales</taxon>
        <taxon>Clostridiaceae</taxon>
        <taxon>Clostridium</taxon>
    </lineage>
</organism>
<comment type="caution">
    <text evidence="5">The sequence shown here is derived from an EMBL/GenBank/DDBJ whole genome shotgun (WGS) entry which is preliminary data.</text>
</comment>
<dbReference type="SMART" id="SM00382">
    <property type="entry name" value="AAA"/>
    <property type="match status" value="1"/>
</dbReference>
<dbReference type="SUPFAM" id="SSF52540">
    <property type="entry name" value="P-loop containing nucleoside triphosphate hydrolases"/>
    <property type="match status" value="1"/>
</dbReference>
<dbReference type="PANTHER" id="PTHR42788">
    <property type="entry name" value="TAURINE IMPORT ATP-BINDING PROTEIN-RELATED"/>
    <property type="match status" value="1"/>
</dbReference>
<dbReference type="RefSeq" id="WP_343759638.1">
    <property type="nucleotide sequence ID" value="NZ_BAAACG010000006.1"/>
</dbReference>
<evidence type="ECO:0000313" key="6">
    <source>
        <dbReference type="Proteomes" id="UP001501510"/>
    </source>
</evidence>
<keyword evidence="3 5" id="KW-0067">ATP-binding</keyword>
<dbReference type="PROSITE" id="PS50893">
    <property type="entry name" value="ABC_TRANSPORTER_2"/>
    <property type="match status" value="1"/>
</dbReference>
<reference evidence="6" key="1">
    <citation type="journal article" date="2019" name="Int. J. Syst. Evol. Microbiol.">
        <title>The Global Catalogue of Microorganisms (GCM) 10K type strain sequencing project: providing services to taxonomists for standard genome sequencing and annotation.</title>
        <authorList>
            <consortium name="The Broad Institute Genomics Platform"/>
            <consortium name="The Broad Institute Genome Sequencing Center for Infectious Disease"/>
            <person name="Wu L."/>
            <person name="Ma J."/>
        </authorList>
    </citation>
    <scope>NUCLEOTIDE SEQUENCE [LARGE SCALE GENOMIC DNA]</scope>
    <source>
        <strain evidence="6">JCM 1407</strain>
    </source>
</reference>
<feature type="domain" description="ABC transporter" evidence="4">
    <location>
        <begin position="2"/>
        <end position="229"/>
    </location>
</feature>
<dbReference type="PROSITE" id="PS00211">
    <property type="entry name" value="ABC_TRANSPORTER_1"/>
    <property type="match status" value="1"/>
</dbReference>
<evidence type="ECO:0000313" key="5">
    <source>
        <dbReference type="EMBL" id="GAA0736230.1"/>
    </source>
</evidence>
<keyword evidence="1" id="KW-0813">Transport</keyword>
<name>A0ABP3UJM4_9CLOT</name>
<dbReference type="Proteomes" id="UP001501510">
    <property type="component" value="Unassembled WGS sequence"/>
</dbReference>
<dbReference type="InterPro" id="IPR003439">
    <property type="entry name" value="ABC_transporter-like_ATP-bd"/>
</dbReference>
<dbReference type="Gene3D" id="3.40.50.300">
    <property type="entry name" value="P-loop containing nucleotide triphosphate hydrolases"/>
    <property type="match status" value="1"/>
</dbReference>
<gene>
    <name evidence="5" type="ORF">GCM10008906_10970</name>
</gene>
<dbReference type="InterPro" id="IPR017871">
    <property type="entry name" value="ABC_transporter-like_CS"/>
</dbReference>
<evidence type="ECO:0000259" key="4">
    <source>
        <dbReference type="PROSITE" id="PS50893"/>
    </source>
</evidence>
<dbReference type="PANTHER" id="PTHR42788:SF13">
    <property type="entry name" value="ALIPHATIC SULFONATES IMPORT ATP-BINDING PROTEIN SSUB"/>
    <property type="match status" value="1"/>
</dbReference>
<accession>A0ABP3UJM4</accession>
<keyword evidence="2" id="KW-0547">Nucleotide-binding</keyword>
<dbReference type="InterPro" id="IPR003593">
    <property type="entry name" value="AAA+_ATPase"/>
</dbReference>
<evidence type="ECO:0000256" key="3">
    <source>
        <dbReference type="ARBA" id="ARBA00022840"/>
    </source>
</evidence>
<evidence type="ECO:0000256" key="2">
    <source>
        <dbReference type="ARBA" id="ARBA00022741"/>
    </source>
</evidence>
<evidence type="ECO:0000256" key="1">
    <source>
        <dbReference type="ARBA" id="ARBA00022448"/>
    </source>
</evidence>
<keyword evidence="6" id="KW-1185">Reference proteome</keyword>
<proteinExistence type="predicted"/>
<dbReference type="Pfam" id="PF00005">
    <property type="entry name" value="ABC_tran"/>
    <property type="match status" value="1"/>
</dbReference>
<dbReference type="GO" id="GO:0005524">
    <property type="term" value="F:ATP binding"/>
    <property type="evidence" value="ECO:0007669"/>
    <property type="project" value="UniProtKB-KW"/>
</dbReference>
<sequence length="249" mass="29026">MIKVENLTVSYNNKRILENINLNIKNGLIYTVIGQSGAGKSTVLKVLAGINKNYKGKVYFNDNELDTKKYCIGYIPQNYGLVDWKTIKQNILLLFNTKYGKKAINSEFYEKILKKLDLEKHLKKYPRNLSGGEKQRVAIARALLLKPNLLLMDEPFSALDYFTREEVQRLFINIWKQHKVTTLLVTHDICEAIYLGQNIIIMSSSKGKIKKNIENDLFGKNPELNRELYKNMEFKIRNLLKEEKIYEIK</sequence>
<dbReference type="InterPro" id="IPR050166">
    <property type="entry name" value="ABC_transporter_ATP-bind"/>
</dbReference>